<evidence type="ECO:0000256" key="1">
    <source>
        <dbReference type="ARBA" id="ARBA00004651"/>
    </source>
</evidence>
<dbReference type="InterPro" id="IPR016174">
    <property type="entry name" value="Di-haem_cyt_TM"/>
</dbReference>
<keyword evidence="5 6" id="KW-0472">Membrane</keyword>
<feature type="transmembrane region" description="Helical" evidence="6">
    <location>
        <begin position="53"/>
        <end position="73"/>
    </location>
</feature>
<proteinExistence type="predicted"/>
<feature type="transmembrane region" description="Helical" evidence="6">
    <location>
        <begin position="21"/>
        <end position="41"/>
    </location>
</feature>
<dbReference type="GO" id="GO:0009055">
    <property type="term" value="F:electron transfer activity"/>
    <property type="evidence" value="ECO:0007669"/>
    <property type="project" value="InterPro"/>
</dbReference>
<dbReference type="Gene3D" id="1.20.950.20">
    <property type="entry name" value="Transmembrane di-heme cytochromes, Chain C"/>
    <property type="match status" value="1"/>
</dbReference>
<evidence type="ECO:0000256" key="4">
    <source>
        <dbReference type="ARBA" id="ARBA00022989"/>
    </source>
</evidence>
<name>A0A6F8V8T1_9PROT</name>
<keyword evidence="3 6" id="KW-0812">Transmembrane</keyword>
<dbReference type="EMBL" id="AP022853">
    <property type="protein sequence ID" value="BCB25185.1"/>
    <property type="molecule type" value="Genomic_DNA"/>
</dbReference>
<evidence type="ECO:0000313" key="8">
    <source>
        <dbReference type="EMBL" id="BCB25185.1"/>
    </source>
</evidence>
<protein>
    <submittedName>
        <fullName evidence="8">Cytochrome b561</fullName>
    </submittedName>
</protein>
<dbReference type="GO" id="GO:0005886">
    <property type="term" value="C:plasma membrane"/>
    <property type="evidence" value="ECO:0007669"/>
    <property type="project" value="UniProtKB-SubCell"/>
</dbReference>
<dbReference type="GO" id="GO:0020037">
    <property type="term" value="F:heme binding"/>
    <property type="evidence" value="ECO:0007669"/>
    <property type="project" value="TreeGrafter"/>
</dbReference>
<keyword evidence="9" id="KW-1185">Reference proteome</keyword>
<keyword evidence="4 6" id="KW-1133">Transmembrane helix</keyword>
<dbReference type="InterPro" id="IPR051542">
    <property type="entry name" value="Hydrogenase_cytochrome"/>
</dbReference>
<evidence type="ECO:0000256" key="3">
    <source>
        <dbReference type="ARBA" id="ARBA00022692"/>
    </source>
</evidence>
<feature type="domain" description="Cytochrome b561 bacterial/Ni-hydrogenase" evidence="7">
    <location>
        <begin position="18"/>
        <end position="193"/>
    </location>
</feature>
<dbReference type="SUPFAM" id="SSF81342">
    <property type="entry name" value="Transmembrane di-heme cytochromes"/>
    <property type="match status" value="1"/>
</dbReference>
<dbReference type="PANTHER" id="PTHR30485:SF2">
    <property type="entry name" value="BLL0597 PROTEIN"/>
    <property type="match status" value="1"/>
</dbReference>
<feature type="transmembrane region" description="Helical" evidence="6">
    <location>
        <begin position="159"/>
        <end position="178"/>
    </location>
</feature>
<feature type="transmembrane region" description="Helical" evidence="6">
    <location>
        <begin position="109"/>
        <end position="130"/>
    </location>
</feature>
<organism evidence="8 9">
    <name type="scientific">Sulfurimicrobium lacus</name>
    <dbReference type="NCBI Taxonomy" id="2715678"/>
    <lineage>
        <taxon>Bacteria</taxon>
        <taxon>Pseudomonadati</taxon>
        <taxon>Pseudomonadota</taxon>
        <taxon>Betaproteobacteria</taxon>
        <taxon>Nitrosomonadales</taxon>
        <taxon>Sulfuricellaceae</taxon>
        <taxon>Sulfurimicrobium</taxon>
    </lineage>
</organism>
<dbReference type="KEGG" id="slac:SKTS_00710"/>
<evidence type="ECO:0000256" key="6">
    <source>
        <dbReference type="SAM" id="Phobius"/>
    </source>
</evidence>
<dbReference type="Pfam" id="PF01292">
    <property type="entry name" value="Ni_hydr_CYTB"/>
    <property type="match status" value="1"/>
</dbReference>
<evidence type="ECO:0000256" key="5">
    <source>
        <dbReference type="ARBA" id="ARBA00023136"/>
    </source>
</evidence>
<evidence type="ECO:0000256" key="2">
    <source>
        <dbReference type="ARBA" id="ARBA00022475"/>
    </source>
</evidence>
<dbReference type="GO" id="GO:0022904">
    <property type="term" value="P:respiratory electron transport chain"/>
    <property type="evidence" value="ECO:0007669"/>
    <property type="project" value="InterPro"/>
</dbReference>
<keyword evidence="2" id="KW-1003">Cell membrane</keyword>
<gene>
    <name evidence="8" type="ORF">SKTS_00710</name>
</gene>
<sequence>MLPDALFTEHKEMNKVYVWDLPTRLFHWTLLGLVVFQWASAEIGGDLLEYHLLTGYAIAALVLFRVVWGFVGGQYARFGNFLRGVGPTLDYARAMRAKTAARHLGHNPLGGWMILALLGILALQIATGLFSNDDIMTEGPLRHLVSDQLSHLFTEVHELGFNLLMALVALHVGAVYVYKIFKKEDLIRPMLTGYKQADDEDAAKQ</sequence>
<dbReference type="Proteomes" id="UP000502260">
    <property type="component" value="Chromosome"/>
</dbReference>
<dbReference type="InterPro" id="IPR011577">
    <property type="entry name" value="Cyt_b561_bac/Ni-Hgenase"/>
</dbReference>
<evidence type="ECO:0000313" key="9">
    <source>
        <dbReference type="Proteomes" id="UP000502260"/>
    </source>
</evidence>
<evidence type="ECO:0000259" key="7">
    <source>
        <dbReference type="Pfam" id="PF01292"/>
    </source>
</evidence>
<reference evidence="9" key="1">
    <citation type="submission" date="2020-03" db="EMBL/GenBank/DDBJ databases">
        <title>Complete genome sequence of sulfur-oxidizing bacterium skT11.</title>
        <authorList>
            <person name="Kanda M."/>
            <person name="Kojima H."/>
            <person name="Fukui M."/>
        </authorList>
    </citation>
    <scope>NUCLEOTIDE SEQUENCE [LARGE SCALE GENOMIC DNA]</scope>
    <source>
        <strain evidence="9">skT11</strain>
    </source>
</reference>
<accession>A0A6F8V8T1</accession>
<dbReference type="PANTHER" id="PTHR30485">
    <property type="entry name" value="NI/FE-HYDROGENASE 1 B-TYPE CYTOCHROME SUBUNIT"/>
    <property type="match status" value="1"/>
</dbReference>
<dbReference type="AlphaFoldDB" id="A0A6F8V8T1"/>
<comment type="subcellular location">
    <subcellularLocation>
        <location evidence="1">Cell membrane</location>
        <topology evidence="1">Multi-pass membrane protein</topology>
    </subcellularLocation>
</comment>